<dbReference type="InterPro" id="IPR050425">
    <property type="entry name" value="NAD(P)_dehydrat-like"/>
</dbReference>
<dbReference type="PANTHER" id="PTHR10366">
    <property type="entry name" value="NAD DEPENDENT EPIMERASE/DEHYDRATASE"/>
    <property type="match status" value="1"/>
</dbReference>
<dbReference type="Gene3D" id="3.40.50.720">
    <property type="entry name" value="NAD(P)-binding Rossmann-like Domain"/>
    <property type="match status" value="1"/>
</dbReference>
<evidence type="ECO:0000259" key="2">
    <source>
        <dbReference type="Pfam" id="PF01370"/>
    </source>
</evidence>
<keyword evidence="4" id="KW-1185">Reference proteome</keyword>
<feature type="domain" description="NAD-dependent epimerase/dehydratase" evidence="2">
    <location>
        <begin position="7"/>
        <end position="187"/>
    </location>
</feature>
<name>A0A8T3A8R1_DENNO</name>
<accession>A0A8T3A8R1</accession>
<evidence type="ECO:0000313" key="3">
    <source>
        <dbReference type="EMBL" id="KAI0492371.1"/>
    </source>
</evidence>
<organism evidence="3 4">
    <name type="scientific">Dendrobium nobile</name>
    <name type="common">Orchid</name>
    <dbReference type="NCBI Taxonomy" id="94219"/>
    <lineage>
        <taxon>Eukaryota</taxon>
        <taxon>Viridiplantae</taxon>
        <taxon>Streptophyta</taxon>
        <taxon>Embryophyta</taxon>
        <taxon>Tracheophyta</taxon>
        <taxon>Spermatophyta</taxon>
        <taxon>Magnoliopsida</taxon>
        <taxon>Liliopsida</taxon>
        <taxon>Asparagales</taxon>
        <taxon>Orchidaceae</taxon>
        <taxon>Epidendroideae</taxon>
        <taxon>Malaxideae</taxon>
        <taxon>Dendrobiinae</taxon>
        <taxon>Dendrobium</taxon>
    </lineage>
</organism>
<comment type="caution">
    <text evidence="3">The sequence shown here is derived from an EMBL/GenBank/DDBJ whole genome shotgun (WGS) entry which is preliminary data.</text>
</comment>
<dbReference type="SMR" id="A0A8T3A8R1"/>
<evidence type="ECO:0000256" key="1">
    <source>
        <dbReference type="ARBA" id="ARBA00023002"/>
    </source>
</evidence>
<evidence type="ECO:0000313" key="4">
    <source>
        <dbReference type="Proteomes" id="UP000829196"/>
    </source>
</evidence>
<dbReference type="GO" id="GO:0016616">
    <property type="term" value="F:oxidoreductase activity, acting on the CH-OH group of donors, NAD or NADP as acceptor"/>
    <property type="evidence" value="ECO:0007669"/>
    <property type="project" value="TreeGrafter"/>
</dbReference>
<dbReference type="Proteomes" id="UP000829196">
    <property type="component" value="Unassembled WGS sequence"/>
</dbReference>
<dbReference type="InterPro" id="IPR036291">
    <property type="entry name" value="NAD(P)-bd_dom_sf"/>
</dbReference>
<reference evidence="3" key="1">
    <citation type="journal article" date="2022" name="Front. Genet.">
        <title>Chromosome-Scale Assembly of the Dendrobium nobile Genome Provides Insights Into the Molecular Mechanism of the Biosynthesis of the Medicinal Active Ingredient of Dendrobium.</title>
        <authorList>
            <person name="Xu Q."/>
            <person name="Niu S.-C."/>
            <person name="Li K.-L."/>
            <person name="Zheng P.-J."/>
            <person name="Zhang X.-J."/>
            <person name="Jia Y."/>
            <person name="Liu Y."/>
            <person name="Niu Y.-X."/>
            <person name="Yu L.-H."/>
            <person name="Chen D.-F."/>
            <person name="Zhang G.-Q."/>
        </authorList>
    </citation>
    <scope>NUCLEOTIDE SEQUENCE</scope>
    <source>
        <tissue evidence="3">Leaf</tissue>
    </source>
</reference>
<keyword evidence="1" id="KW-0560">Oxidoreductase</keyword>
<gene>
    <name evidence="3" type="ORF">KFK09_026642</name>
</gene>
<dbReference type="PANTHER" id="PTHR10366:SF831">
    <property type="entry name" value="NAD-DEPENDENT EPIMERASE_DEHYDRATASE DOMAIN-CONTAINING PROTEIN"/>
    <property type="match status" value="1"/>
</dbReference>
<protein>
    <recommendedName>
        <fullName evidence="2">NAD-dependent epimerase/dehydratase domain-containing protein</fullName>
    </recommendedName>
</protein>
<proteinExistence type="predicted"/>
<dbReference type="AlphaFoldDB" id="A0A8T3A8R1"/>
<dbReference type="InterPro" id="IPR001509">
    <property type="entry name" value="Epimerase_deHydtase"/>
</dbReference>
<sequence>MAEKRRVCVTGAGGFVASWLVKLLLSKGYFVHGTVRDPKLHDFNAIAAAIAGCKGVFHVASPVIFTEVSNPEVEIIRPALEYAKNVLNACSETKVKRVVVVSSADSVVINPNWPKMTVMDENCWTDEEFCRKIQSWYCLSKVLTERAALDYGQKHGLDVVTVCPSTVLGPLLQSTVNFSSLFFINILKGALLSFPKIFKTFLPELDEDSEMTSEKLKKIGWKCRELKETISDTVKYYEEAGLLSMDMKIVE</sequence>
<dbReference type="EMBL" id="JAGYWB010000018">
    <property type="protein sequence ID" value="KAI0492371.1"/>
    <property type="molecule type" value="Genomic_DNA"/>
</dbReference>
<dbReference type="Pfam" id="PF01370">
    <property type="entry name" value="Epimerase"/>
    <property type="match status" value="1"/>
</dbReference>
<dbReference type="OrthoDB" id="2735536at2759"/>
<dbReference type="SUPFAM" id="SSF51735">
    <property type="entry name" value="NAD(P)-binding Rossmann-fold domains"/>
    <property type="match status" value="1"/>
</dbReference>